<evidence type="ECO:0000256" key="3">
    <source>
        <dbReference type="ARBA" id="ARBA00022481"/>
    </source>
</evidence>
<keyword evidence="8 12" id="KW-0472">Membrane</keyword>
<feature type="transmembrane region" description="Helical" evidence="12">
    <location>
        <begin position="12"/>
        <end position="33"/>
    </location>
</feature>
<dbReference type="SMART" id="SM00283">
    <property type="entry name" value="MA"/>
    <property type="match status" value="1"/>
</dbReference>
<evidence type="ECO:0000256" key="9">
    <source>
        <dbReference type="ARBA" id="ARBA00023224"/>
    </source>
</evidence>
<evidence type="ECO:0000256" key="6">
    <source>
        <dbReference type="ARBA" id="ARBA00022692"/>
    </source>
</evidence>
<evidence type="ECO:0000259" key="13">
    <source>
        <dbReference type="PROSITE" id="PS50111"/>
    </source>
</evidence>
<evidence type="ECO:0000256" key="10">
    <source>
        <dbReference type="ARBA" id="ARBA00029447"/>
    </source>
</evidence>
<comment type="caution">
    <text evidence="15">The sequence shown here is derived from an EMBL/GenBank/DDBJ whole genome shotgun (WGS) entry which is preliminary data.</text>
</comment>
<dbReference type="InterPro" id="IPR004090">
    <property type="entry name" value="Chemotax_Me-accpt_rcpt"/>
</dbReference>
<evidence type="ECO:0000256" key="5">
    <source>
        <dbReference type="ARBA" id="ARBA00022519"/>
    </source>
</evidence>
<dbReference type="PROSITE" id="PS00538">
    <property type="entry name" value="CHEMOTAXIS_TRANSDUC_1"/>
    <property type="match status" value="1"/>
</dbReference>
<dbReference type="PRINTS" id="PR00260">
    <property type="entry name" value="CHEMTRNSDUCR"/>
</dbReference>
<reference evidence="15" key="1">
    <citation type="submission" date="2022-09" db="EMBL/GenBank/DDBJ databases">
        <title>Isolation and characterization of 3-chlorobenzoate degrading bacteria from soils in Shizuoka.</title>
        <authorList>
            <person name="Ifat A."/>
            <person name="Ogawa N."/>
            <person name="Kimbara K."/>
            <person name="Moriuchi R."/>
            <person name="Dohra H."/>
            <person name="Shintani M."/>
        </authorList>
    </citation>
    <scope>NUCLEOTIDE SEQUENCE</scope>
    <source>
        <strain evidence="15">19CS4-2</strain>
    </source>
</reference>
<dbReference type="PANTHER" id="PTHR43531">
    <property type="entry name" value="PROTEIN ICFG"/>
    <property type="match status" value="1"/>
</dbReference>
<dbReference type="GO" id="GO:0004888">
    <property type="term" value="F:transmembrane signaling receptor activity"/>
    <property type="evidence" value="ECO:0007669"/>
    <property type="project" value="InterPro"/>
</dbReference>
<keyword evidence="5" id="KW-0997">Cell inner membrane</keyword>
<dbReference type="InterPro" id="IPR004089">
    <property type="entry name" value="MCPsignal_dom"/>
</dbReference>
<dbReference type="SMART" id="SM00304">
    <property type="entry name" value="HAMP"/>
    <property type="match status" value="1"/>
</dbReference>
<evidence type="ECO:0000256" key="7">
    <source>
        <dbReference type="ARBA" id="ARBA00022989"/>
    </source>
</evidence>
<evidence type="ECO:0000256" key="2">
    <source>
        <dbReference type="ARBA" id="ARBA00022475"/>
    </source>
</evidence>
<dbReference type="PROSITE" id="PS50111">
    <property type="entry name" value="CHEMOTAXIS_TRANSDUC_2"/>
    <property type="match status" value="1"/>
</dbReference>
<gene>
    <name evidence="15" type="ORF">CBA19CS42_31165</name>
</gene>
<dbReference type="CDD" id="cd06225">
    <property type="entry name" value="HAMP"/>
    <property type="match status" value="1"/>
</dbReference>
<feature type="domain" description="Methyl-accepting transducer" evidence="13">
    <location>
        <begin position="267"/>
        <end position="496"/>
    </location>
</feature>
<dbReference type="Gene3D" id="1.10.287.950">
    <property type="entry name" value="Methyl-accepting chemotaxis protein"/>
    <property type="match status" value="1"/>
</dbReference>
<dbReference type="GO" id="GO:0007165">
    <property type="term" value="P:signal transduction"/>
    <property type="evidence" value="ECO:0007669"/>
    <property type="project" value="UniProtKB-KW"/>
</dbReference>
<feature type="domain" description="HAMP" evidence="14">
    <location>
        <begin position="210"/>
        <end position="262"/>
    </location>
</feature>
<dbReference type="InterPro" id="IPR051310">
    <property type="entry name" value="MCP_chemotaxis"/>
</dbReference>
<feature type="transmembrane region" description="Helical" evidence="12">
    <location>
        <begin position="188"/>
        <end position="208"/>
    </location>
</feature>
<dbReference type="Pfam" id="PF02203">
    <property type="entry name" value="TarH"/>
    <property type="match status" value="1"/>
</dbReference>
<keyword evidence="6 12" id="KW-0812">Transmembrane</keyword>
<evidence type="ECO:0000313" key="16">
    <source>
        <dbReference type="Proteomes" id="UP001055111"/>
    </source>
</evidence>
<dbReference type="PROSITE" id="PS50885">
    <property type="entry name" value="HAMP"/>
    <property type="match status" value="1"/>
</dbReference>
<dbReference type="GO" id="GO:0005886">
    <property type="term" value="C:plasma membrane"/>
    <property type="evidence" value="ECO:0007669"/>
    <property type="project" value="UniProtKB-SubCell"/>
</dbReference>
<evidence type="ECO:0000256" key="1">
    <source>
        <dbReference type="ARBA" id="ARBA00004429"/>
    </source>
</evidence>
<evidence type="ECO:0000313" key="15">
    <source>
        <dbReference type="EMBL" id="GJH29071.1"/>
    </source>
</evidence>
<dbReference type="InterPro" id="IPR003660">
    <property type="entry name" value="HAMP_dom"/>
</dbReference>
<keyword evidence="7 12" id="KW-1133">Transmembrane helix</keyword>
<dbReference type="SUPFAM" id="SSF47170">
    <property type="entry name" value="Aspartate receptor, ligand-binding domain"/>
    <property type="match status" value="1"/>
</dbReference>
<evidence type="ECO:0000256" key="12">
    <source>
        <dbReference type="SAM" id="Phobius"/>
    </source>
</evidence>
<dbReference type="GO" id="GO:0006935">
    <property type="term" value="P:chemotaxis"/>
    <property type="evidence" value="ECO:0007669"/>
    <property type="project" value="UniProtKB-KW"/>
</dbReference>
<comment type="subcellular location">
    <subcellularLocation>
        <location evidence="1">Cell inner membrane</location>
        <topology evidence="1">Multi-pass membrane protein</topology>
    </subcellularLocation>
</comment>
<name>A0AA37MS18_9BURK</name>
<evidence type="ECO:0000256" key="8">
    <source>
        <dbReference type="ARBA" id="ARBA00023136"/>
    </source>
</evidence>
<dbReference type="EMBL" id="BPUS01000019">
    <property type="protein sequence ID" value="GJH29071.1"/>
    <property type="molecule type" value="Genomic_DNA"/>
</dbReference>
<dbReference type="SUPFAM" id="SSF58104">
    <property type="entry name" value="Methyl-accepting chemotaxis protein (MCP) signaling domain"/>
    <property type="match status" value="1"/>
</dbReference>
<keyword evidence="4" id="KW-0145">Chemotaxis</keyword>
<protein>
    <submittedName>
        <fullName evidence="15">Tar ligand binding domain-containing protein</fullName>
    </submittedName>
</protein>
<dbReference type="Proteomes" id="UP001055111">
    <property type="component" value="Unassembled WGS sequence"/>
</dbReference>
<evidence type="ECO:0000256" key="11">
    <source>
        <dbReference type="PROSITE-ProRule" id="PRU00284"/>
    </source>
</evidence>
<comment type="similarity">
    <text evidence="10">Belongs to the methyl-accepting chemotaxis (MCP) protein family.</text>
</comment>
<dbReference type="InterPro" id="IPR035440">
    <property type="entry name" value="4HB_MCP_dom_sf"/>
</dbReference>
<keyword evidence="9 11" id="KW-0807">Transducer</keyword>
<dbReference type="InterPro" id="IPR004091">
    <property type="entry name" value="Chemotax_Me-accpt_rcpt_Me-site"/>
</dbReference>
<dbReference type="InterPro" id="IPR003122">
    <property type="entry name" value="Tar_rcpt_lig-bd"/>
</dbReference>
<accession>A0AA37MS18</accession>
<evidence type="ECO:0000259" key="14">
    <source>
        <dbReference type="PROSITE" id="PS50885"/>
    </source>
</evidence>
<evidence type="ECO:0000256" key="4">
    <source>
        <dbReference type="ARBA" id="ARBA00022500"/>
    </source>
</evidence>
<organism evidence="15 16">
    <name type="scientific">Caballeronia novacaledonica</name>
    <dbReference type="NCBI Taxonomy" id="1544861"/>
    <lineage>
        <taxon>Bacteria</taxon>
        <taxon>Pseudomonadati</taxon>
        <taxon>Pseudomonadota</taxon>
        <taxon>Betaproteobacteria</taxon>
        <taxon>Burkholderiales</taxon>
        <taxon>Burkholderiaceae</taxon>
        <taxon>Caballeronia</taxon>
    </lineage>
</organism>
<dbReference type="AlphaFoldDB" id="A0AA37MS18"/>
<dbReference type="PANTHER" id="PTHR43531:SF14">
    <property type="entry name" value="METHYL-ACCEPTING CHEMOTAXIS PROTEIN I-RELATED"/>
    <property type="match status" value="1"/>
</dbReference>
<dbReference type="Pfam" id="PF00015">
    <property type="entry name" value="MCPsignal"/>
    <property type="match status" value="1"/>
</dbReference>
<proteinExistence type="inferred from homology"/>
<keyword evidence="2" id="KW-1003">Cell membrane</keyword>
<dbReference type="Pfam" id="PF00672">
    <property type="entry name" value="HAMP"/>
    <property type="match status" value="1"/>
</dbReference>
<dbReference type="FunFam" id="1.10.287.950:FF:000001">
    <property type="entry name" value="Methyl-accepting chemotaxis sensory transducer"/>
    <property type="match status" value="1"/>
</dbReference>
<sequence>MKNLTIQARLTLTMIFLGILLATSVALGIFGMVQMDASAKDVGLTSLPAVYALGVSDRSMNRARILLDHYALDRDNPAATGIRARAFQSLTDSDEWYRKYDDIPREGEEDILAKAAVDARAQLRKSIEGFATAIDRRDQAAIVRFAGEAVPAAYERASAAMRKLEDYQLEDAMRQNRENDRRFATLRLVYLSMLVGGGAAAALAWWVLRRAIMTPLAKALEHFTHISEGDLSQTVTINSQDEMGQLLAGVAAMKHRLASTVATVRTSSETIFSASKEIAAGNTNLSSRTEQQAASLEETAASMEQLTATVKQNAENAMEASGLADDARVVANQGSAIVDHVMETMTEIEDSSLKIGNIIEIIEGIAFQTNILALNAAVEAARAGDEGRGFAVVAGEVRNLAQRSSAAAREIKVLIETSGGRVQVGAELVRNAGETMKRVGTAIQRVTDIMGEIASASNEQSRGIEQLNQAISQMDEVTQQNAALVEQAAAAAGAMEDEAGRLSEAVAVFRTVEKSTSTSTPDSGLELRTAMAL</sequence>
<dbReference type="RefSeq" id="WP_273654968.1">
    <property type="nucleotide sequence ID" value="NZ_BPUS01000019.1"/>
</dbReference>
<keyword evidence="3" id="KW-0488">Methylation</keyword>